<evidence type="ECO:0000259" key="1">
    <source>
        <dbReference type="Pfam" id="PF12705"/>
    </source>
</evidence>
<dbReference type="InterPro" id="IPR011335">
    <property type="entry name" value="Restrct_endonuc-II-like"/>
</dbReference>
<proteinExistence type="predicted"/>
<gene>
    <name evidence="2" type="ORF">GCM10008938_46860</name>
</gene>
<dbReference type="InterPro" id="IPR038726">
    <property type="entry name" value="PDDEXK_AddAB-type"/>
</dbReference>
<organism evidence="2 3">
    <name type="scientific">Deinococcus roseus</name>
    <dbReference type="NCBI Taxonomy" id="392414"/>
    <lineage>
        <taxon>Bacteria</taxon>
        <taxon>Thermotogati</taxon>
        <taxon>Deinococcota</taxon>
        <taxon>Deinococci</taxon>
        <taxon>Deinococcales</taxon>
        <taxon>Deinococcaceae</taxon>
        <taxon>Deinococcus</taxon>
    </lineage>
</organism>
<dbReference type="Proteomes" id="UP000632222">
    <property type="component" value="Unassembled WGS sequence"/>
</dbReference>
<feature type="domain" description="PD-(D/E)XK endonuclease-like" evidence="1">
    <location>
        <begin position="125"/>
        <end position="383"/>
    </location>
</feature>
<dbReference type="Gene3D" id="3.90.320.10">
    <property type="match status" value="1"/>
</dbReference>
<comment type="caution">
    <text evidence="2">The sequence shown here is derived from an EMBL/GenBank/DDBJ whole genome shotgun (WGS) entry which is preliminary data.</text>
</comment>
<sequence length="389" mass="44401">MLLDDHIRERWERSGVALVRQGERMHTERAYLHACLNAAGSQLHLSRPLFDLKGKSLEGSPLSRMFQSAPALPPPLPVTEVEAGLTGEVGEHVQMRASLELSRQKLQVSGHHGQVQVKVPQNHLWSPSQLVKFGSCRFHWMAEKVLKLLPFPEVEKTLQRATEGTFYHKVLEELLRPHLGIRPNPRTLLLELPGAFERAENVLLENGELPPLPHWPFQHHELLENLKNFVKSHYFMLQGTLPQQLEVPIEHTLQLKNGPFSYRGIVDRIEQTKHGTTVIDYKSRNYISELRRPDGSKLELQLPLYLMAVGGQLGRYLSILNREKHLLRTVGPAHTDKGYVWEDHKKEVMDFLEDTVEQLSQGNFQPTPSESACKYCDYGSLCRVRAGQA</sequence>
<dbReference type="SUPFAM" id="SSF52980">
    <property type="entry name" value="Restriction endonuclease-like"/>
    <property type="match status" value="1"/>
</dbReference>
<name>A0ABQ2DF14_9DEIO</name>
<dbReference type="Pfam" id="PF12705">
    <property type="entry name" value="PDDEXK_1"/>
    <property type="match status" value="1"/>
</dbReference>
<dbReference type="EMBL" id="BMOD01000032">
    <property type="protein sequence ID" value="GGJ55335.1"/>
    <property type="molecule type" value="Genomic_DNA"/>
</dbReference>
<keyword evidence="3" id="KW-1185">Reference proteome</keyword>
<accession>A0ABQ2DF14</accession>
<reference evidence="3" key="1">
    <citation type="journal article" date="2019" name="Int. J. Syst. Evol. Microbiol.">
        <title>The Global Catalogue of Microorganisms (GCM) 10K type strain sequencing project: providing services to taxonomists for standard genome sequencing and annotation.</title>
        <authorList>
            <consortium name="The Broad Institute Genomics Platform"/>
            <consortium name="The Broad Institute Genome Sequencing Center for Infectious Disease"/>
            <person name="Wu L."/>
            <person name="Ma J."/>
        </authorList>
    </citation>
    <scope>NUCLEOTIDE SEQUENCE [LARGE SCALE GENOMIC DNA]</scope>
    <source>
        <strain evidence="3">JCM 14370</strain>
    </source>
</reference>
<evidence type="ECO:0000313" key="3">
    <source>
        <dbReference type="Proteomes" id="UP000632222"/>
    </source>
</evidence>
<evidence type="ECO:0000313" key="2">
    <source>
        <dbReference type="EMBL" id="GGJ55335.1"/>
    </source>
</evidence>
<protein>
    <recommendedName>
        <fullName evidence="1">PD-(D/E)XK endonuclease-like domain-containing protein</fullName>
    </recommendedName>
</protein>
<dbReference type="InterPro" id="IPR011604">
    <property type="entry name" value="PDDEXK-like_dom_sf"/>
</dbReference>